<comment type="subcellular location">
    <subcellularLocation>
        <location evidence="1">Membrane</location>
    </subcellularLocation>
</comment>
<dbReference type="AlphaFoldDB" id="A0AAP0EN88"/>
<proteinExistence type="predicted"/>
<evidence type="ECO:0000256" key="5">
    <source>
        <dbReference type="SAM" id="SignalP"/>
    </source>
</evidence>
<sequence>MATALRPSLTISIFCILASLFRSSNADTCKNYTFPNHRMFHSCIDLPYLSGHLHWTYIPTSKTIDVAYRAKQASTGWIAWGINPTAEGMVGTQALIGFQRSNGRMTAYTTPITNYMPSVQPGSLSFPVSNISAVLVKNEMIIFAVLGPWNGSTAVNHTWQEGPLSGDVPHVHSLEGSNTNSFGTIDFLSG</sequence>
<keyword evidence="3 5" id="KW-0732">Signal</keyword>
<keyword evidence="4" id="KW-0472">Membrane</keyword>
<gene>
    <name evidence="7" type="ORF">Syun_026825</name>
</gene>
<dbReference type="Pfam" id="PF04526">
    <property type="entry name" value="DUF568"/>
    <property type="match status" value="1"/>
</dbReference>
<dbReference type="Proteomes" id="UP001420932">
    <property type="component" value="Unassembled WGS sequence"/>
</dbReference>
<evidence type="ECO:0000256" key="1">
    <source>
        <dbReference type="ARBA" id="ARBA00004370"/>
    </source>
</evidence>
<reference evidence="7 8" key="1">
    <citation type="submission" date="2024-01" db="EMBL/GenBank/DDBJ databases">
        <title>Genome assemblies of Stephania.</title>
        <authorList>
            <person name="Yang L."/>
        </authorList>
    </citation>
    <scope>NUCLEOTIDE SEQUENCE [LARGE SCALE GENOMIC DNA]</scope>
    <source>
        <strain evidence="7">YNDBR</strain>
        <tissue evidence="7">Leaf</tissue>
    </source>
</reference>
<evidence type="ECO:0000256" key="2">
    <source>
        <dbReference type="ARBA" id="ARBA00022448"/>
    </source>
</evidence>
<name>A0AAP0EN88_9MAGN</name>
<evidence type="ECO:0000256" key="3">
    <source>
        <dbReference type="ARBA" id="ARBA00022729"/>
    </source>
</evidence>
<dbReference type="PROSITE" id="PS50836">
    <property type="entry name" value="DOMON"/>
    <property type="match status" value="1"/>
</dbReference>
<evidence type="ECO:0000313" key="8">
    <source>
        <dbReference type="Proteomes" id="UP001420932"/>
    </source>
</evidence>
<dbReference type="CDD" id="cd09629">
    <property type="entry name" value="DOMON_CIL1_like"/>
    <property type="match status" value="1"/>
</dbReference>
<evidence type="ECO:0000313" key="7">
    <source>
        <dbReference type="EMBL" id="KAK9091914.1"/>
    </source>
</evidence>
<feature type="chain" id="PRO_5042861306" description="DOMON domain-containing protein" evidence="5">
    <location>
        <begin position="27"/>
        <end position="190"/>
    </location>
</feature>
<dbReference type="EMBL" id="JBBNAF010000012">
    <property type="protein sequence ID" value="KAK9091914.1"/>
    <property type="molecule type" value="Genomic_DNA"/>
</dbReference>
<keyword evidence="8" id="KW-1185">Reference proteome</keyword>
<keyword evidence="2" id="KW-0813">Transport</keyword>
<dbReference type="InterPro" id="IPR005018">
    <property type="entry name" value="DOMON_domain"/>
</dbReference>
<evidence type="ECO:0000256" key="4">
    <source>
        <dbReference type="ARBA" id="ARBA00023136"/>
    </source>
</evidence>
<organism evidence="7 8">
    <name type="scientific">Stephania yunnanensis</name>
    <dbReference type="NCBI Taxonomy" id="152371"/>
    <lineage>
        <taxon>Eukaryota</taxon>
        <taxon>Viridiplantae</taxon>
        <taxon>Streptophyta</taxon>
        <taxon>Embryophyta</taxon>
        <taxon>Tracheophyta</taxon>
        <taxon>Spermatophyta</taxon>
        <taxon>Magnoliopsida</taxon>
        <taxon>Ranunculales</taxon>
        <taxon>Menispermaceae</taxon>
        <taxon>Menispermoideae</taxon>
        <taxon>Cissampelideae</taxon>
        <taxon>Stephania</taxon>
    </lineage>
</organism>
<dbReference type="GO" id="GO:0016020">
    <property type="term" value="C:membrane"/>
    <property type="evidence" value="ECO:0007669"/>
    <property type="project" value="UniProtKB-SubCell"/>
</dbReference>
<dbReference type="PANTHER" id="PTHR23130">
    <property type="entry name" value="CYTOCHROME B561 AND DOMON DOMAIN-CONTAINING PROTEIN"/>
    <property type="match status" value="1"/>
</dbReference>
<dbReference type="PANTHER" id="PTHR23130:SF159">
    <property type="entry name" value="OS08G0335600 PROTEIN"/>
    <property type="match status" value="1"/>
</dbReference>
<dbReference type="InterPro" id="IPR045265">
    <property type="entry name" value="AIR12_DOMON"/>
</dbReference>
<comment type="caution">
    <text evidence="7">The sequence shown here is derived from an EMBL/GenBank/DDBJ whole genome shotgun (WGS) entry which is preliminary data.</text>
</comment>
<feature type="signal peptide" evidence="5">
    <location>
        <begin position="1"/>
        <end position="26"/>
    </location>
</feature>
<feature type="domain" description="DOMON" evidence="6">
    <location>
        <begin position="49"/>
        <end position="176"/>
    </location>
</feature>
<evidence type="ECO:0000259" key="6">
    <source>
        <dbReference type="PROSITE" id="PS50836"/>
    </source>
</evidence>
<protein>
    <recommendedName>
        <fullName evidence="6">DOMON domain-containing protein</fullName>
    </recommendedName>
</protein>
<accession>A0AAP0EN88</accession>